<gene>
    <name evidence="2" type="ORF">CEXT_108391</name>
</gene>
<dbReference type="Proteomes" id="UP001054945">
    <property type="component" value="Unassembled WGS sequence"/>
</dbReference>
<name>A0AAV4SUM8_CAEEX</name>
<evidence type="ECO:0000313" key="3">
    <source>
        <dbReference type="Proteomes" id="UP001054945"/>
    </source>
</evidence>
<reference evidence="2 3" key="1">
    <citation type="submission" date="2021-06" db="EMBL/GenBank/DDBJ databases">
        <title>Caerostris extrusa draft genome.</title>
        <authorList>
            <person name="Kono N."/>
            <person name="Arakawa K."/>
        </authorList>
    </citation>
    <scope>NUCLEOTIDE SEQUENCE [LARGE SCALE GENOMIC DNA]</scope>
</reference>
<proteinExistence type="predicted"/>
<evidence type="ECO:0000313" key="2">
    <source>
        <dbReference type="EMBL" id="GIY36626.1"/>
    </source>
</evidence>
<protein>
    <submittedName>
        <fullName evidence="2">Uncharacterized protein</fullName>
    </submittedName>
</protein>
<feature type="region of interest" description="Disordered" evidence="1">
    <location>
        <begin position="1"/>
        <end position="29"/>
    </location>
</feature>
<accession>A0AAV4SUM8</accession>
<sequence length="181" mass="21152">MIQFQPTESELRHPVSESEAFSKENSDSQKETILFQRLRNLYFWGEKLEPKTTSVKRKKKQGEKEESMYLYLPKTREQGERGRRKKETVIISEAGANERNSVRSVRKCPLLDTGRIEKMTAGKRRSEESRRWIVAQIERQNRCSLISWTLGNLAPARPTLGVFSRANRTRRWVILHTDDGS</sequence>
<feature type="compositionally biased region" description="Basic and acidic residues" evidence="1">
    <location>
        <begin position="9"/>
        <end position="29"/>
    </location>
</feature>
<comment type="caution">
    <text evidence="2">The sequence shown here is derived from an EMBL/GenBank/DDBJ whole genome shotgun (WGS) entry which is preliminary data.</text>
</comment>
<evidence type="ECO:0000256" key="1">
    <source>
        <dbReference type="SAM" id="MobiDB-lite"/>
    </source>
</evidence>
<dbReference type="EMBL" id="BPLR01010070">
    <property type="protein sequence ID" value="GIY36626.1"/>
    <property type="molecule type" value="Genomic_DNA"/>
</dbReference>
<organism evidence="2 3">
    <name type="scientific">Caerostris extrusa</name>
    <name type="common">Bark spider</name>
    <name type="synonym">Caerostris bankana</name>
    <dbReference type="NCBI Taxonomy" id="172846"/>
    <lineage>
        <taxon>Eukaryota</taxon>
        <taxon>Metazoa</taxon>
        <taxon>Ecdysozoa</taxon>
        <taxon>Arthropoda</taxon>
        <taxon>Chelicerata</taxon>
        <taxon>Arachnida</taxon>
        <taxon>Araneae</taxon>
        <taxon>Araneomorphae</taxon>
        <taxon>Entelegynae</taxon>
        <taxon>Araneoidea</taxon>
        <taxon>Araneidae</taxon>
        <taxon>Caerostris</taxon>
    </lineage>
</organism>
<keyword evidence="3" id="KW-1185">Reference proteome</keyword>
<dbReference type="AlphaFoldDB" id="A0AAV4SUM8"/>